<comment type="caution">
    <text evidence="3">The sequence shown here is derived from an EMBL/GenBank/DDBJ whole genome shotgun (WGS) entry which is preliminary data.</text>
</comment>
<gene>
    <name evidence="3" type="ORF">EBB54_09365</name>
</gene>
<proteinExistence type="predicted"/>
<evidence type="ECO:0000256" key="1">
    <source>
        <dbReference type="SAM" id="MobiDB-lite"/>
    </source>
</evidence>
<evidence type="ECO:0008006" key="5">
    <source>
        <dbReference type="Google" id="ProtNLM"/>
    </source>
</evidence>
<keyword evidence="2" id="KW-1133">Transmembrane helix</keyword>
<feature type="transmembrane region" description="Helical" evidence="2">
    <location>
        <begin position="6"/>
        <end position="24"/>
    </location>
</feature>
<reference evidence="3" key="1">
    <citation type="submission" date="2018-10" db="EMBL/GenBank/DDBJ databases">
        <title>Schaedlerella arabinophila gen. nov. sp. nov., isolated from the mouse intestinal tract and comparative analysis with the genome of the closely related altered Schaedler flora strain ASF502.</title>
        <authorList>
            <person name="Miyake S."/>
            <person name="Soh M."/>
            <person name="Seedorf H."/>
        </authorList>
    </citation>
    <scope>NUCLEOTIDE SEQUENCE [LARGE SCALE GENOMIC DNA]</scope>
    <source>
        <strain evidence="3">DSM 106076</strain>
    </source>
</reference>
<keyword evidence="4" id="KW-1185">Reference proteome</keyword>
<dbReference type="AlphaFoldDB" id="A0A426DFG5"/>
<protein>
    <recommendedName>
        <fullName evidence="5">Bypass of forespore C C-terminal domain-containing protein</fullName>
    </recommendedName>
</protein>
<feature type="compositionally biased region" description="Basic and acidic residues" evidence="1">
    <location>
        <begin position="39"/>
        <end position="57"/>
    </location>
</feature>
<organism evidence="3 4">
    <name type="scientific">Schaedlerella arabinosiphila</name>
    <dbReference type="NCBI Taxonomy" id="2044587"/>
    <lineage>
        <taxon>Bacteria</taxon>
        <taxon>Bacillati</taxon>
        <taxon>Bacillota</taxon>
        <taxon>Clostridia</taxon>
        <taxon>Lachnospirales</taxon>
        <taxon>Lachnospiraceae</taxon>
        <taxon>Schaedlerella</taxon>
    </lineage>
</organism>
<dbReference type="EMBL" id="RHJS01000002">
    <property type="protein sequence ID" value="RRK31550.1"/>
    <property type="molecule type" value="Genomic_DNA"/>
</dbReference>
<evidence type="ECO:0000313" key="4">
    <source>
        <dbReference type="Proteomes" id="UP000274920"/>
    </source>
</evidence>
<feature type="region of interest" description="Disordered" evidence="1">
    <location>
        <begin position="39"/>
        <end position="59"/>
    </location>
</feature>
<name>A0A426DFG5_9FIRM</name>
<evidence type="ECO:0000313" key="3">
    <source>
        <dbReference type="EMBL" id="RRK31550.1"/>
    </source>
</evidence>
<dbReference type="Proteomes" id="UP000274920">
    <property type="component" value="Unassembled WGS sequence"/>
</dbReference>
<keyword evidence="2" id="KW-0472">Membrane</keyword>
<sequence length="128" mass="14915">MKQKYYIGFFMAVFFIASMLGIGYQMSYQYVMDRHEAEAQAKREERAPDRPKEEELVTTKGAAQKNEGYYLCELQGYVVVYLSDHETIYEMTEIPLDTLPENVRAEVEAGKYVETARELYGFLENYSS</sequence>
<evidence type="ECO:0000256" key="2">
    <source>
        <dbReference type="SAM" id="Phobius"/>
    </source>
</evidence>
<keyword evidence="2" id="KW-0812">Transmembrane</keyword>
<dbReference type="RefSeq" id="WP_125127194.1">
    <property type="nucleotide sequence ID" value="NZ_RHJS01000002.1"/>
</dbReference>
<accession>A0A426DFG5</accession>